<dbReference type="AlphaFoldDB" id="A0A8J5U971"/>
<evidence type="ECO:0000313" key="2">
    <source>
        <dbReference type="Proteomes" id="UP000694050"/>
    </source>
</evidence>
<protein>
    <submittedName>
        <fullName evidence="1">Uncharacterized protein</fullName>
    </submittedName>
</protein>
<gene>
    <name evidence="1" type="ORF">Forpe1208_v006825</name>
</gene>
<name>A0A8J5U971_FUSOX</name>
<evidence type="ECO:0000313" key="1">
    <source>
        <dbReference type="EMBL" id="KAG7415791.1"/>
    </source>
</evidence>
<dbReference type="EMBL" id="JAELUQ010000004">
    <property type="protein sequence ID" value="KAG7415791.1"/>
    <property type="molecule type" value="Genomic_DNA"/>
</dbReference>
<dbReference type="Proteomes" id="UP000694050">
    <property type="component" value="Unassembled WGS sequence"/>
</dbReference>
<proteinExistence type="predicted"/>
<comment type="caution">
    <text evidence="1">The sequence shown here is derived from an EMBL/GenBank/DDBJ whole genome shotgun (WGS) entry which is preliminary data.</text>
</comment>
<organism evidence="1 2">
    <name type="scientific">Fusarium oxysporum f. sp. rapae</name>
    <dbReference type="NCBI Taxonomy" id="485398"/>
    <lineage>
        <taxon>Eukaryota</taxon>
        <taxon>Fungi</taxon>
        <taxon>Dikarya</taxon>
        <taxon>Ascomycota</taxon>
        <taxon>Pezizomycotina</taxon>
        <taxon>Sordariomycetes</taxon>
        <taxon>Hypocreomycetidae</taxon>
        <taxon>Hypocreales</taxon>
        <taxon>Nectriaceae</taxon>
        <taxon>Fusarium</taxon>
        <taxon>Fusarium oxysporum species complex</taxon>
    </lineage>
</organism>
<sequence>MAEFARSKIFFYCCSAL</sequence>
<reference evidence="1" key="1">
    <citation type="submission" date="2021-04" db="EMBL/GenBank/DDBJ databases">
        <title>First draft genome resource for Brassicaceae pathogens Fusarium oxysporum f. sp. raphani and Fusarium oxysporum f. sp. rapae.</title>
        <authorList>
            <person name="Asai S."/>
        </authorList>
    </citation>
    <scope>NUCLEOTIDE SEQUENCE</scope>
    <source>
        <strain evidence="1">Tf1208</strain>
    </source>
</reference>
<accession>A0A8J5U971</accession>